<dbReference type="HOGENOM" id="CLU_055859_4_1_1"/>
<feature type="compositionally biased region" description="Gly residues" evidence="1">
    <location>
        <begin position="228"/>
        <end position="239"/>
    </location>
</feature>
<proteinExistence type="predicted"/>
<organism evidence="4 5">
    <name type="scientific">Exophiala mesophila</name>
    <name type="common">Black yeast-like fungus</name>
    <dbReference type="NCBI Taxonomy" id="212818"/>
    <lineage>
        <taxon>Eukaryota</taxon>
        <taxon>Fungi</taxon>
        <taxon>Dikarya</taxon>
        <taxon>Ascomycota</taxon>
        <taxon>Pezizomycotina</taxon>
        <taxon>Eurotiomycetes</taxon>
        <taxon>Chaetothyriomycetidae</taxon>
        <taxon>Chaetothyriales</taxon>
        <taxon>Herpotrichiellaceae</taxon>
        <taxon>Exophiala</taxon>
    </lineage>
</organism>
<dbReference type="STRING" id="212818.A0A0D1Y6W2"/>
<dbReference type="GeneID" id="27318171"/>
<dbReference type="EMBL" id="KN847520">
    <property type="protein sequence ID" value="KIV96456.1"/>
    <property type="molecule type" value="Genomic_DNA"/>
</dbReference>
<evidence type="ECO:0000256" key="3">
    <source>
        <dbReference type="SAM" id="SignalP"/>
    </source>
</evidence>
<sequence length="346" mass="35578">MGMAGAARVPFSWAILLCLLAFTRAQSCYYPNGDLAASDTPCTDEGGDSFCCSSSYYCLSNRICLWEDGRLYRGSCSDLNWASGECPQFCQNNNPGNGIQVWQCSITLGTYCCSTNNSDSTSCCGREGVELFTLPAPTTLGQITGTSFINFQTDPPSTTTTTSSTTSSTSSTTSSTTTPSTTSSSSTSTTSTSSNGAPTTLPSLSETGQTTSGSTTGTAPPSQTTGSDDGGGGGGGGSSNTGAIAGGAVGGVAVIVGAAVAGWWIWNRKHKSSAQINAVSSSPNDNKQSFYGTPQGGYYQPAAQNIPGEMDSGQQMIPQEMDSTGAHPSNWYGYELPADSTTSRPR</sequence>
<feature type="transmembrane region" description="Helical" evidence="2">
    <location>
        <begin position="244"/>
        <end position="266"/>
    </location>
</feature>
<protein>
    <recommendedName>
        <fullName evidence="6">Mid2 domain-containing protein</fullName>
    </recommendedName>
</protein>
<feature type="compositionally biased region" description="Low complexity" evidence="1">
    <location>
        <begin position="155"/>
        <end position="194"/>
    </location>
</feature>
<dbReference type="OMA" id="YTPVEPK"/>
<dbReference type="VEuPathDB" id="FungiDB:PV10_00326"/>
<dbReference type="AlphaFoldDB" id="A0A0D1Y6W2"/>
<evidence type="ECO:0000313" key="4">
    <source>
        <dbReference type="EMBL" id="KIV96456.1"/>
    </source>
</evidence>
<reference evidence="4 5" key="1">
    <citation type="submission" date="2015-01" db="EMBL/GenBank/DDBJ databases">
        <title>The Genome Sequence of Exophiala mesophila CBS40295.</title>
        <authorList>
            <consortium name="The Broad Institute Genomics Platform"/>
            <person name="Cuomo C."/>
            <person name="de Hoog S."/>
            <person name="Gorbushina A."/>
            <person name="Stielow B."/>
            <person name="Teixiera M."/>
            <person name="Abouelleil A."/>
            <person name="Chapman S.B."/>
            <person name="Priest M."/>
            <person name="Young S.K."/>
            <person name="Wortman J."/>
            <person name="Nusbaum C."/>
            <person name="Birren B."/>
        </authorList>
    </citation>
    <scope>NUCLEOTIDE SEQUENCE [LARGE SCALE GENOMIC DNA]</scope>
    <source>
        <strain evidence="4 5">CBS 40295</strain>
    </source>
</reference>
<dbReference type="Proteomes" id="UP000054302">
    <property type="component" value="Unassembled WGS sequence"/>
</dbReference>
<keyword evidence="5" id="KW-1185">Reference proteome</keyword>
<accession>A0A0D1Y6W2</accession>
<dbReference type="OrthoDB" id="5215637at2759"/>
<feature type="chain" id="PRO_5002236736" description="Mid2 domain-containing protein" evidence="3">
    <location>
        <begin position="26"/>
        <end position="346"/>
    </location>
</feature>
<evidence type="ECO:0000313" key="5">
    <source>
        <dbReference type="Proteomes" id="UP000054302"/>
    </source>
</evidence>
<evidence type="ECO:0008006" key="6">
    <source>
        <dbReference type="Google" id="ProtNLM"/>
    </source>
</evidence>
<feature type="region of interest" description="Disordered" evidence="1">
    <location>
        <begin position="306"/>
        <end position="346"/>
    </location>
</feature>
<gene>
    <name evidence="4" type="ORF">PV10_00326</name>
</gene>
<feature type="compositionally biased region" description="Polar residues" evidence="1">
    <location>
        <begin position="195"/>
        <end position="206"/>
    </location>
</feature>
<dbReference type="RefSeq" id="XP_016228030.1">
    <property type="nucleotide sequence ID" value="XM_016364381.1"/>
</dbReference>
<name>A0A0D1Y6W2_EXOME</name>
<keyword evidence="2" id="KW-1133">Transmembrane helix</keyword>
<evidence type="ECO:0000256" key="1">
    <source>
        <dbReference type="SAM" id="MobiDB-lite"/>
    </source>
</evidence>
<feature type="compositionally biased region" description="Low complexity" evidence="1">
    <location>
        <begin position="207"/>
        <end position="227"/>
    </location>
</feature>
<feature type="signal peptide" evidence="3">
    <location>
        <begin position="1"/>
        <end position="25"/>
    </location>
</feature>
<evidence type="ECO:0000256" key="2">
    <source>
        <dbReference type="SAM" id="Phobius"/>
    </source>
</evidence>
<feature type="region of interest" description="Disordered" evidence="1">
    <location>
        <begin position="147"/>
        <end position="239"/>
    </location>
</feature>
<keyword evidence="2" id="KW-0472">Membrane</keyword>
<keyword evidence="3" id="KW-0732">Signal</keyword>
<keyword evidence="2" id="KW-0812">Transmembrane</keyword>